<dbReference type="AlphaFoldDB" id="A0ABD0K409"/>
<gene>
    <name evidence="2" type="ORF">BaRGS_00026950</name>
</gene>
<dbReference type="EMBL" id="JACVVK020000256">
    <property type="protein sequence ID" value="KAK7481803.1"/>
    <property type="molecule type" value="Genomic_DNA"/>
</dbReference>
<reference evidence="2 3" key="1">
    <citation type="journal article" date="2023" name="Sci. Data">
        <title>Genome assembly of the Korean intertidal mud-creeper Batillaria attramentaria.</title>
        <authorList>
            <person name="Patra A.K."/>
            <person name="Ho P.T."/>
            <person name="Jun S."/>
            <person name="Lee S.J."/>
            <person name="Kim Y."/>
            <person name="Won Y.J."/>
        </authorList>
    </citation>
    <scope>NUCLEOTIDE SEQUENCE [LARGE SCALE GENOMIC DNA]</scope>
    <source>
        <strain evidence="2">Wonlab-2016</strain>
    </source>
</reference>
<sequence length="457" mass="51158">MFRTTKWMCRLGTFTSFRFKILLLLTTAFVVVAFVVKTKTASSLIKSGSPSAAPYNGVSPTNARSMISDHQLSTAASFEVSSTSRVAATKLTSSTLASSGSAELSDEQFTRTVNYSSKSDSVQLNVHLPLNSSRLPSPQHRAASAAGHARRFMKRLKAWNCSAERAQHEFDTLCELYKSGMVTGNLCSPLCDQKLMRLDDWCGEGYLKMVMRVNCTDVCKKGHTVPAYLKTAFVNTTKVLRDLPEWQGPRDNADDFHEAILDLIIDYTKKHVGFLPFKDSEGVKVMWGQGQDQERDLQHSDAVWRSLTLLMRQMEYVLAKAFEDYRESCPPPKWSKVIPGPEFEHLKEREASWVGRAYGALRTLQFLQHLETALPDQPIACDSRELNFGICPDGGMRMIDVSDFFFNASTSSAMRGNSQCTGDWGCTYHGWRTCRGSCDVPTGKCFMKHSPNLEVRP</sequence>
<proteinExistence type="predicted"/>
<dbReference type="Pfam" id="PF12260">
    <property type="entry name" value="PIP49_C"/>
    <property type="match status" value="1"/>
</dbReference>
<protein>
    <recommendedName>
        <fullName evidence="1">FAM69 protein-kinase domain-containing protein</fullName>
    </recommendedName>
</protein>
<evidence type="ECO:0000259" key="1">
    <source>
        <dbReference type="Pfam" id="PF12260"/>
    </source>
</evidence>
<dbReference type="PANTHER" id="PTHR21093">
    <property type="entry name" value="DIVERGENT PROTEIN KINASE DOMAIN 1C-RELATED"/>
    <property type="match status" value="1"/>
</dbReference>
<evidence type="ECO:0000313" key="3">
    <source>
        <dbReference type="Proteomes" id="UP001519460"/>
    </source>
</evidence>
<keyword evidence="3" id="KW-1185">Reference proteome</keyword>
<accession>A0ABD0K409</accession>
<name>A0ABD0K409_9CAEN</name>
<feature type="domain" description="FAM69 protein-kinase" evidence="1">
    <location>
        <begin position="349"/>
        <end position="447"/>
    </location>
</feature>
<dbReference type="InterPro" id="IPR022049">
    <property type="entry name" value="FAM69_kinase_dom"/>
</dbReference>
<evidence type="ECO:0000313" key="2">
    <source>
        <dbReference type="EMBL" id="KAK7481803.1"/>
    </source>
</evidence>
<comment type="caution">
    <text evidence="2">The sequence shown here is derived from an EMBL/GenBank/DDBJ whole genome shotgun (WGS) entry which is preliminary data.</text>
</comment>
<dbReference type="Proteomes" id="UP001519460">
    <property type="component" value="Unassembled WGS sequence"/>
</dbReference>
<dbReference type="PANTHER" id="PTHR21093:SF2">
    <property type="entry name" value="DIVERGENT PROTEIN KINASE DOMAIN 1C"/>
    <property type="match status" value="1"/>
</dbReference>
<organism evidence="2 3">
    <name type="scientific">Batillaria attramentaria</name>
    <dbReference type="NCBI Taxonomy" id="370345"/>
    <lineage>
        <taxon>Eukaryota</taxon>
        <taxon>Metazoa</taxon>
        <taxon>Spiralia</taxon>
        <taxon>Lophotrochozoa</taxon>
        <taxon>Mollusca</taxon>
        <taxon>Gastropoda</taxon>
        <taxon>Caenogastropoda</taxon>
        <taxon>Sorbeoconcha</taxon>
        <taxon>Cerithioidea</taxon>
        <taxon>Batillariidae</taxon>
        <taxon>Batillaria</taxon>
    </lineage>
</organism>